<protein>
    <recommendedName>
        <fullName evidence="2">Extensin-like C-terminal domain-containing protein</fullName>
    </recommendedName>
</protein>
<dbReference type="OrthoDB" id="9809788at2"/>
<proteinExistence type="predicted"/>
<sequence>MRIPFFSAFLTASVLIGALSVVAVTHPDTPLPRAWNPTVPLKVSAPYSALTLWKASVAERSLATCLAALDTPSVVPLEPFRESDSCGIEDRVRIDGVGSAELAAVETDCAIALRLALWERHDLQTLARVTVGTTVSQIRHFSSYACRGIRTPEGEGRRMSLHAMGRAIDISGFGFSDGRTLAVSDDWKGDPIAQAFLRGAWKSACRWFGGVLCPDYNALHEDHFHLQVPGRGFCR</sequence>
<dbReference type="InterPro" id="IPR009683">
    <property type="entry name" value="Extensin-like_C"/>
</dbReference>
<name>A0A238J3U8_9RHOB</name>
<evidence type="ECO:0000259" key="2">
    <source>
        <dbReference type="Pfam" id="PF06904"/>
    </source>
</evidence>
<dbReference type="Proteomes" id="UP000201838">
    <property type="component" value="Unassembled WGS sequence"/>
</dbReference>
<evidence type="ECO:0000313" key="3">
    <source>
        <dbReference type="EMBL" id="SMX25013.1"/>
    </source>
</evidence>
<keyword evidence="1" id="KW-0732">Signal</keyword>
<feature type="domain" description="Extensin-like C-terminal" evidence="2">
    <location>
        <begin position="64"/>
        <end position="235"/>
    </location>
</feature>
<dbReference type="Pfam" id="PF06904">
    <property type="entry name" value="Extensin-like_C"/>
    <property type="match status" value="1"/>
</dbReference>
<feature type="signal peptide" evidence="1">
    <location>
        <begin position="1"/>
        <end position="23"/>
    </location>
</feature>
<dbReference type="AlphaFoldDB" id="A0A238J3U8"/>
<dbReference type="EMBL" id="FXXQ01000011">
    <property type="protein sequence ID" value="SMX25013.1"/>
    <property type="molecule type" value="Genomic_DNA"/>
</dbReference>
<reference evidence="3 4" key="1">
    <citation type="submission" date="2017-05" db="EMBL/GenBank/DDBJ databases">
        <authorList>
            <person name="Song R."/>
            <person name="Chenine A.L."/>
            <person name="Ruprecht R.M."/>
        </authorList>
    </citation>
    <scope>NUCLEOTIDE SEQUENCE [LARGE SCALE GENOMIC DNA]</scope>
    <source>
        <strain evidence="3 4">CECT 8489</strain>
    </source>
</reference>
<accession>A0A238J3U8</accession>
<evidence type="ECO:0000313" key="4">
    <source>
        <dbReference type="Proteomes" id="UP000201838"/>
    </source>
</evidence>
<feature type="chain" id="PRO_5012963724" description="Extensin-like C-terminal domain-containing protein" evidence="1">
    <location>
        <begin position="24"/>
        <end position="235"/>
    </location>
</feature>
<evidence type="ECO:0000256" key="1">
    <source>
        <dbReference type="SAM" id="SignalP"/>
    </source>
</evidence>
<gene>
    <name evidence="3" type="ORF">BOA8489_03146</name>
</gene>
<organism evidence="3 4">
    <name type="scientific">Boseongicola aestuarii</name>
    <dbReference type="NCBI Taxonomy" id="1470561"/>
    <lineage>
        <taxon>Bacteria</taxon>
        <taxon>Pseudomonadati</taxon>
        <taxon>Pseudomonadota</taxon>
        <taxon>Alphaproteobacteria</taxon>
        <taxon>Rhodobacterales</taxon>
        <taxon>Paracoccaceae</taxon>
        <taxon>Boseongicola</taxon>
    </lineage>
</organism>
<keyword evidence="4" id="KW-1185">Reference proteome</keyword>